<dbReference type="EMBL" id="GBRH01280037">
    <property type="protein sequence ID" value="JAD17858.1"/>
    <property type="molecule type" value="Transcribed_RNA"/>
</dbReference>
<name>A0A0A8XYL5_ARUDO</name>
<accession>A0A0A8XYL5</accession>
<proteinExistence type="predicted"/>
<protein>
    <submittedName>
        <fullName evidence="1">Uncharacterized protein</fullName>
    </submittedName>
</protein>
<organism evidence="1">
    <name type="scientific">Arundo donax</name>
    <name type="common">Giant reed</name>
    <name type="synonym">Donax arundinaceus</name>
    <dbReference type="NCBI Taxonomy" id="35708"/>
    <lineage>
        <taxon>Eukaryota</taxon>
        <taxon>Viridiplantae</taxon>
        <taxon>Streptophyta</taxon>
        <taxon>Embryophyta</taxon>
        <taxon>Tracheophyta</taxon>
        <taxon>Spermatophyta</taxon>
        <taxon>Magnoliopsida</taxon>
        <taxon>Liliopsida</taxon>
        <taxon>Poales</taxon>
        <taxon>Poaceae</taxon>
        <taxon>PACMAD clade</taxon>
        <taxon>Arundinoideae</taxon>
        <taxon>Arundineae</taxon>
        <taxon>Arundo</taxon>
    </lineage>
</organism>
<sequence>MLFDQQKCPLHLSHDRQIHIDLDHIQIFLT</sequence>
<reference evidence="1" key="2">
    <citation type="journal article" date="2015" name="Data Brief">
        <title>Shoot transcriptome of the giant reed, Arundo donax.</title>
        <authorList>
            <person name="Barrero R.A."/>
            <person name="Guerrero F.D."/>
            <person name="Moolhuijzen P."/>
            <person name="Goolsby J.A."/>
            <person name="Tidwell J."/>
            <person name="Bellgard S.E."/>
            <person name="Bellgard M.I."/>
        </authorList>
    </citation>
    <scope>NUCLEOTIDE SEQUENCE</scope>
    <source>
        <tissue evidence="1">Shoot tissue taken approximately 20 cm above the soil surface</tissue>
    </source>
</reference>
<dbReference type="AlphaFoldDB" id="A0A0A8XYL5"/>
<reference evidence="1" key="1">
    <citation type="submission" date="2014-09" db="EMBL/GenBank/DDBJ databases">
        <authorList>
            <person name="Magalhaes I.L.F."/>
            <person name="Oliveira U."/>
            <person name="Santos F.R."/>
            <person name="Vidigal T.H.D.A."/>
            <person name="Brescovit A.D."/>
            <person name="Santos A.J."/>
        </authorList>
    </citation>
    <scope>NUCLEOTIDE SEQUENCE</scope>
    <source>
        <tissue evidence="1">Shoot tissue taken approximately 20 cm above the soil surface</tissue>
    </source>
</reference>
<evidence type="ECO:0000313" key="1">
    <source>
        <dbReference type="EMBL" id="JAD17858.1"/>
    </source>
</evidence>